<evidence type="ECO:0000313" key="4">
    <source>
        <dbReference type="Proteomes" id="UP001524383"/>
    </source>
</evidence>
<accession>A0ABD4TMC7</accession>
<keyword evidence="2" id="KW-1133">Transmembrane helix</keyword>
<proteinExistence type="predicted"/>
<evidence type="ECO:0008006" key="5">
    <source>
        <dbReference type="Google" id="ProtNLM"/>
    </source>
</evidence>
<keyword evidence="2" id="KW-0472">Membrane</keyword>
<dbReference type="RefSeq" id="WP_255333414.1">
    <property type="nucleotide sequence ID" value="NZ_VOTZ01000030.1"/>
</dbReference>
<evidence type="ECO:0000313" key="3">
    <source>
        <dbReference type="EMBL" id="MCQ1539447.1"/>
    </source>
</evidence>
<comment type="caution">
    <text evidence="3">The sequence shown here is derived from an EMBL/GenBank/DDBJ whole genome shotgun (WGS) entry which is preliminary data.</text>
</comment>
<evidence type="ECO:0000256" key="2">
    <source>
        <dbReference type="SAM" id="Phobius"/>
    </source>
</evidence>
<reference evidence="3 4" key="1">
    <citation type="submission" date="2019-08" db="EMBL/GenBank/DDBJ databases">
        <authorList>
            <person name="Chen S.-C."/>
            <person name="Lai M.-C."/>
            <person name="You Y.-T."/>
        </authorList>
    </citation>
    <scope>NUCLEOTIDE SEQUENCE [LARGE SCALE GENOMIC DNA]</scope>
    <source>
        <strain evidence="3 4">P2F9704a</strain>
    </source>
</reference>
<dbReference type="EMBL" id="VOTZ01000030">
    <property type="protein sequence ID" value="MCQ1539447.1"/>
    <property type="molecule type" value="Genomic_DNA"/>
</dbReference>
<feature type="transmembrane region" description="Helical" evidence="2">
    <location>
        <begin position="712"/>
        <end position="729"/>
    </location>
</feature>
<feature type="transmembrane region" description="Helical" evidence="2">
    <location>
        <begin position="620"/>
        <end position="650"/>
    </location>
</feature>
<gene>
    <name evidence="3" type="ORF">FTO68_10705</name>
</gene>
<sequence>MDGNNVPKGSSSDHIFSGVSIKNEPFAVSVDRGLLRLTPESGTGGVREFSRGALFDAVPETDSEGLPSLALAINTPGGIRRMVLSFPEWAGGTAGRNRLERLVHRIIEGADSPSGNLPVSEGVTFPGVRIKGASFTIGIGGSGITLTPENAVSRIADFSPESIKNVDIAPENGDDPALLLSIAVNGATRNMILAFPREAGGIAARNRAIRSIHGIGGAEKQNSRNLPSLQKPATPICSVSGMMIKETPFRSDIFPDRIALIQETGNSVAREFTRSEIFDIVPEFTPDGIQSAVLAIRTPSGIRRMILLFPEEIGGAAERDRFAGLVRGILDGTIGTATKKQQAPLSPPPKTEYPICQRSELCMDDQRIGLLLTSKRLIIYQGDGQHASVREEFRIQQVLDASPTIDIRGKPAVTISLITKEKEIVPHTIVFDDEGERNSWISLLTADETPPPMIEEDYDEGAFLRSTTQEEAIGAHREEEEDGEEIPQPASEDQKPPPANRCPVCGTILSPESPWCDSCGIRLSSDCDWRGLSEYVLHTGSCDTLTPPPKREYGRLLTFLFVPSGAGRFKDDPIRLPLLFFLTSILTCILGTIAIIGILSDYAGLDPTLFPVMSEFIASPVMIGVFTASALLVAAILVLITATLAFLFTGRVEGSLGRVLRITLYSVLPFGIAGLIPVIGILIACLWSILILSGALRSTFDFSVSASLFPPVVSYGAVIFAVIFLSGGMV</sequence>
<dbReference type="Proteomes" id="UP001524383">
    <property type="component" value="Unassembled WGS sequence"/>
</dbReference>
<feature type="transmembrane region" description="Helical" evidence="2">
    <location>
        <begin position="662"/>
        <end position="692"/>
    </location>
</feature>
<evidence type="ECO:0000256" key="1">
    <source>
        <dbReference type="SAM" id="MobiDB-lite"/>
    </source>
</evidence>
<organism evidence="3 4">
    <name type="scientific">Methanocalculus taiwanensis</name>
    <dbReference type="NCBI Taxonomy" id="106207"/>
    <lineage>
        <taxon>Archaea</taxon>
        <taxon>Methanobacteriati</taxon>
        <taxon>Methanobacteriota</taxon>
        <taxon>Stenosarchaea group</taxon>
        <taxon>Methanomicrobia</taxon>
        <taxon>Methanomicrobiales</taxon>
        <taxon>Methanocalculaceae</taxon>
        <taxon>Methanocalculus</taxon>
    </lineage>
</organism>
<feature type="transmembrane region" description="Helical" evidence="2">
    <location>
        <begin position="578"/>
        <end position="600"/>
    </location>
</feature>
<dbReference type="AlphaFoldDB" id="A0ABD4TMC7"/>
<keyword evidence="2" id="KW-0812">Transmembrane</keyword>
<feature type="region of interest" description="Disordered" evidence="1">
    <location>
        <begin position="473"/>
        <end position="499"/>
    </location>
</feature>
<name>A0ABD4TMC7_9EURY</name>
<protein>
    <recommendedName>
        <fullName evidence="5">Yip1 domain-containing protein</fullName>
    </recommendedName>
</protein>
<keyword evidence="4" id="KW-1185">Reference proteome</keyword>